<feature type="domain" description="UDP N-acetylglucosamine O-acyltransferase C-terminal" evidence="9">
    <location>
        <begin position="182"/>
        <end position="265"/>
    </location>
</feature>
<keyword evidence="7 8" id="KW-0012">Acyltransferase</keyword>
<dbReference type="RefSeq" id="WP_239647819.1">
    <property type="nucleotide sequence ID" value="NZ_JSWE01000096.1"/>
</dbReference>
<evidence type="ECO:0000313" key="11">
    <source>
        <dbReference type="Proteomes" id="UP000031258"/>
    </source>
</evidence>
<dbReference type="PROSITE" id="PS00101">
    <property type="entry name" value="HEXAPEP_TRANSFERASES"/>
    <property type="match status" value="1"/>
</dbReference>
<comment type="caution">
    <text evidence="10">The sequence shown here is derived from an EMBL/GenBank/DDBJ whole genome shotgun (WGS) entry which is preliminary data.</text>
</comment>
<protein>
    <recommendedName>
        <fullName evidence="8">Acyl-[acyl-carrier-protein]--UDP-N-acetylglucosamine O-acyltransferase</fullName>
        <shortName evidence="8">UDP-N-acetylglucosamine acyltransferase</shortName>
        <ecNumber evidence="8">2.3.1.129</ecNumber>
    </recommendedName>
</protein>
<evidence type="ECO:0000256" key="6">
    <source>
        <dbReference type="ARBA" id="ARBA00023098"/>
    </source>
</evidence>
<dbReference type="Gene3D" id="1.20.1180.10">
    <property type="entry name" value="Udp N-acetylglucosamine O-acyltransferase, C-terminal domain"/>
    <property type="match status" value="1"/>
</dbReference>
<evidence type="ECO:0000256" key="8">
    <source>
        <dbReference type="HAMAP-Rule" id="MF_00387"/>
    </source>
</evidence>
<dbReference type="InterPro" id="IPR029098">
    <property type="entry name" value="Acetyltransf_C"/>
</dbReference>
<keyword evidence="5 8" id="KW-0677">Repeat</keyword>
<dbReference type="GO" id="GO:0008780">
    <property type="term" value="F:acyl-[acyl-carrier-protein]-UDP-N-acetylglucosamine O-acyltransferase activity"/>
    <property type="evidence" value="ECO:0007669"/>
    <property type="project" value="UniProtKB-UniRule"/>
</dbReference>
<dbReference type="InterPro" id="IPR018357">
    <property type="entry name" value="Hexapep_transf_CS"/>
</dbReference>
<keyword evidence="11" id="KW-1185">Reference proteome</keyword>
<dbReference type="PANTHER" id="PTHR43480">
    <property type="entry name" value="ACYL-[ACYL-CARRIER-PROTEIN]--UDP-N-ACETYLGLUCOSAMINE O-ACYLTRANSFERASE"/>
    <property type="match status" value="1"/>
</dbReference>
<evidence type="ECO:0000256" key="4">
    <source>
        <dbReference type="ARBA" id="ARBA00022679"/>
    </source>
</evidence>
<comment type="similarity">
    <text evidence="8">Belongs to the transferase hexapeptide repeat family. LpxA subfamily.</text>
</comment>
<dbReference type="CDD" id="cd03351">
    <property type="entry name" value="LbH_UDP-GlcNAc_AT"/>
    <property type="match status" value="1"/>
</dbReference>
<evidence type="ECO:0000256" key="5">
    <source>
        <dbReference type="ARBA" id="ARBA00022737"/>
    </source>
</evidence>
<reference evidence="10 11" key="1">
    <citation type="submission" date="2014-11" db="EMBL/GenBank/DDBJ databases">
        <title>A Rickettsiales Symbiont of Amoebae With Ancient Features.</title>
        <authorList>
            <person name="Schulz F."/>
            <person name="Martijn J."/>
            <person name="Wascher F."/>
            <person name="Kostanjsek R."/>
            <person name="Ettema T.J."/>
            <person name="Horn M."/>
        </authorList>
    </citation>
    <scope>NUCLEOTIDE SEQUENCE [LARGE SCALE GENOMIC DNA]</scope>
    <source>
        <strain evidence="10 11">UWC36</strain>
    </source>
</reference>
<accession>A0A0C1QIF9</accession>
<comment type="subunit">
    <text evidence="8">Homotrimer.</text>
</comment>
<evidence type="ECO:0000256" key="3">
    <source>
        <dbReference type="ARBA" id="ARBA00022556"/>
    </source>
</evidence>
<dbReference type="SUPFAM" id="SSF51161">
    <property type="entry name" value="Trimeric LpxA-like enzymes"/>
    <property type="match status" value="1"/>
</dbReference>
<comment type="catalytic activity">
    <reaction evidence="8">
        <text>a (3R)-hydroxyacyl-[ACP] + UDP-N-acetyl-alpha-D-glucosamine = a UDP-3-O-[(3R)-3-hydroxyacyl]-N-acetyl-alpha-D-glucosamine + holo-[ACP]</text>
        <dbReference type="Rhea" id="RHEA:67812"/>
        <dbReference type="Rhea" id="RHEA-COMP:9685"/>
        <dbReference type="Rhea" id="RHEA-COMP:9945"/>
        <dbReference type="ChEBI" id="CHEBI:57705"/>
        <dbReference type="ChEBI" id="CHEBI:64479"/>
        <dbReference type="ChEBI" id="CHEBI:78827"/>
        <dbReference type="ChEBI" id="CHEBI:173225"/>
        <dbReference type="EC" id="2.3.1.129"/>
    </reaction>
</comment>
<comment type="pathway">
    <text evidence="8">Glycolipid biosynthesis; lipid IV(A) biosynthesis; lipid IV(A) from (3R)-3-hydroxytetradecanoyl-[acyl-carrier-protein] and UDP-N-acetyl-alpha-D-glucosamine: step 1/6.</text>
</comment>
<dbReference type="HAMAP" id="MF_00387">
    <property type="entry name" value="LpxA"/>
    <property type="match status" value="1"/>
</dbReference>
<organism evidence="10 11">
    <name type="scientific">Candidatus Jidaibacter acanthamoebae</name>
    <dbReference type="NCBI Taxonomy" id="86105"/>
    <lineage>
        <taxon>Bacteria</taxon>
        <taxon>Pseudomonadati</taxon>
        <taxon>Pseudomonadota</taxon>
        <taxon>Alphaproteobacteria</taxon>
        <taxon>Rickettsiales</taxon>
        <taxon>Candidatus Midichloriaceae</taxon>
        <taxon>Candidatus Jidaibacter</taxon>
    </lineage>
</organism>
<proteinExistence type="inferred from homology"/>
<dbReference type="InterPro" id="IPR010137">
    <property type="entry name" value="Lipid_A_LpxA"/>
</dbReference>
<dbReference type="InterPro" id="IPR001451">
    <property type="entry name" value="Hexapep"/>
</dbReference>
<dbReference type="Gene3D" id="2.160.10.10">
    <property type="entry name" value="Hexapeptide repeat proteins"/>
    <property type="match status" value="1"/>
</dbReference>
<dbReference type="GO" id="GO:0016020">
    <property type="term" value="C:membrane"/>
    <property type="evidence" value="ECO:0007669"/>
    <property type="project" value="GOC"/>
</dbReference>
<evidence type="ECO:0000256" key="2">
    <source>
        <dbReference type="ARBA" id="ARBA00022516"/>
    </source>
</evidence>
<keyword evidence="4 8" id="KW-0808">Transferase</keyword>
<name>A0A0C1QIF9_9RICK</name>
<evidence type="ECO:0000256" key="7">
    <source>
        <dbReference type="ARBA" id="ARBA00023315"/>
    </source>
</evidence>
<dbReference type="InterPro" id="IPR037157">
    <property type="entry name" value="Acetyltransf_C_sf"/>
</dbReference>
<dbReference type="PATRIC" id="fig|86105.3.peg.854"/>
<dbReference type="Pfam" id="PF13720">
    <property type="entry name" value="Acetyltransf_11"/>
    <property type="match status" value="1"/>
</dbReference>
<keyword evidence="6 8" id="KW-0443">Lipid metabolism</keyword>
<dbReference type="UniPathway" id="UPA00359">
    <property type="reaction ID" value="UER00477"/>
</dbReference>
<sequence>MISKKESKMIHPTAVIYDGAKVASSAEIGPYCVIGSNVEIKDGVILKSHVCVDGYTVIDEGTTVFPFASLGLVPQDLKYSGEKSTVYIGKNNTIREYVTIHPGTEQGGMKTEIGDNCLLMIGVHVAHDCKIGNNVIMANNVTLAGHVNVADFAIIGGMSAVHQFVRIGAHSIIGGGSIVVEDVIPFGNVVGERAGLAGLNIVGMKRRNFDRETIKQLQIAFKRLFVDNDNTFESRVSDVEENFGGNEKVKEIVQFLKADSSRSICMPKIRDES</sequence>
<dbReference type="GO" id="GO:0009245">
    <property type="term" value="P:lipid A biosynthetic process"/>
    <property type="evidence" value="ECO:0007669"/>
    <property type="project" value="UniProtKB-UniRule"/>
</dbReference>
<comment type="subcellular location">
    <subcellularLocation>
        <location evidence="8">Cytoplasm</location>
    </subcellularLocation>
</comment>
<dbReference type="NCBIfam" id="NF003657">
    <property type="entry name" value="PRK05289.1"/>
    <property type="match status" value="1"/>
</dbReference>
<dbReference type="Proteomes" id="UP000031258">
    <property type="component" value="Unassembled WGS sequence"/>
</dbReference>
<gene>
    <name evidence="10" type="primary">lpxA_2</name>
    <name evidence="8" type="synonym">lpxA</name>
    <name evidence="10" type="ORF">NF27_DT00530</name>
</gene>
<dbReference type="PIRSF" id="PIRSF000456">
    <property type="entry name" value="UDP-GlcNAc_acltr"/>
    <property type="match status" value="1"/>
</dbReference>
<dbReference type="InterPro" id="IPR011004">
    <property type="entry name" value="Trimer_LpxA-like_sf"/>
</dbReference>
<evidence type="ECO:0000313" key="10">
    <source>
        <dbReference type="EMBL" id="KIE05279.1"/>
    </source>
</evidence>
<dbReference type="GO" id="GO:0005737">
    <property type="term" value="C:cytoplasm"/>
    <property type="evidence" value="ECO:0007669"/>
    <property type="project" value="UniProtKB-SubCell"/>
</dbReference>
<dbReference type="NCBIfam" id="TIGR01852">
    <property type="entry name" value="lipid_A_lpxA"/>
    <property type="match status" value="1"/>
</dbReference>
<dbReference type="Pfam" id="PF00132">
    <property type="entry name" value="Hexapep"/>
    <property type="match status" value="1"/>
</dbReference>
<keyword evidence="2 8" id="KW-0444">Lipid biosynthesis</keyword>
<evidence type="ECO:0000259" key="9">
    <source>
        <dbReference type="Pfam" id="PF13720"/>
    </source>
</evidence>
<dbReference type="PANTHER" id="PTHR43480:SF1">
    <property type="entry name" value="ACYL-[ACYL-CARRIER-PROTEIN]--UDP-N-ACETYLGLUCOSAMINE O-ACYLTRANSFERASE, MITOCHONDRIAL-RELATED"/>
    <property type="match status" value="1"/>
</dbReference>
<keyword evidence="1 8" id="KW-0963">Cytoplasm</keyword>
<evidence type="ECO:0000256" key="1">
    <source>
        <dbReference type="ARBA" id="ARBA00022490"/>
    </source>
</evidence>
<dbReference type="EC" id="2.3.1.129" evidence="8"/>
<comment type="function">
    <text evidence="8">Involved in the biosynthesis of lipid A, a phosphorylated glycolipid that anchors the lipopolysaccharide to the outer membrane of the cell.</text>
</comment>
<keyword evidence="3 8" id="KW-0441">Lipid A biosynthesis</keyword>
<dbReference type="EMBL" id="JSWE01000096">
    <property type="protein sequence ID" value="KIE05279.1"/>
    <property type="molecule type" value="Genomic_DNA"/>
</dbReference>
<dbReference type="STRING" id="86105.NF27_DT00530"/>
<dbReference type="AlphaFoldDB" id="A0A0C1QIF9"/>